<protein>
    <submittedName>
        <fullName evidence="1">Uncharacterized protein</fullName>
    </submittedName>
</protein>
<reference evidence="1 2" key="1">
    <citation type="submission" date="2020-02" db="EMBL/GenBank/DDBJ databases">
        <title>Whole-genome sequencing and comparative analysis of the genomes of Bacteroides thetaiotaomicron and Escherichia coli isolated from a healthy resident in Vietnam.</title>
        <authorList>
            <person name="Mohsin M."/>
            <person name="Tanaka K."/>
            <person name="Kawahara R."/>
            <person name="Kondo S."/>
            <person name="Noguchi H."/>
            <person name="Motooka D."/>
            <person name="Nakamura S."/>
            <person name="Khong D.T."/>
            <person name="Nguyen T.N."/>
            <person name="Tran H.T."/>
            <person name="Yamamoto Y."/>
        </authorList>
    </citation>
    <scope>NUCLEOTIDE SEQUENCE [LARGE SCALE GENOMIC DNA]</scope>
    <source>
        <strain evidence="1 2">F9-2</strain>
    </source>
</reference>
<evidence type="ECO:0000313" key="1">
    <source>
        <dbReference type="EMBL" id="BCA50781.1"/>
    </source>
</evidence>
<dbReference type="PIRSF" id="PIRSF014677">
    <property type="entry name" value="UCP014677"/>
    <property type="match status" value="1"/>
</dbReference>
<organism evidence="1 2">
    <name type="scientific">Bacteroides thetaiotaomicron</name>
    <dbReference type="NCBI Taxonomy" id="818"/>
    <lineage>
        <taxon>Bacteria</taxon>
        <taxon>Pseudomonadati</taxon>
        <taxon>Bacteroidota</taxon>
        <taxon>Bacteroidia</taxon>
        <taxon>Bacteroidales</taxon>
        <taxon>Bacteroidaceae</taxon>
        <taxon>Bacteroides</taxon>
    </lineage>
</organism>
<accession>A0A679H9R9</accession>
<dbReference type="Proteomes" id="UP000500882">
    <property type="component" value="Chromosome"/>
</dbReference>
<gene>
    <name evidence="1" type="ORF">BatF92_27230</name>
</gene>
<proteinExistence type="predicted"/>
<sequence>MFLNTKIMENRILEFIGHYNTAPFLFVGSGFSRRYLGLEDWEGLLKRFATLNNVDYQYYFSSSGGKLPRIASLIAEDLHERWWKLPEYEKSRNRYKEYNTNKYSALKIEISHYLKGKMDIKIQDKILLEELDLCKKIVIDGIITTNYDNLLEKIFSDFKTYIGQEELFFSSPQGVGEIYKIHGCQSKPNSLILTDEDYISFEKKNPYLAAKLLTIFTEHPIIFIGYSLTDENILKILNSIAQCLTSDNLQKLKNRLIFIQYNVSQQEIEYATHTIAHEEIRIPVKTITMSDFRPLFLALSSIKRKFPAGLLRLLKEHIYELVMTTDSSSKVYVQNIDSKEDIKNLDVVLGIGAINKVVKAGYRRYERKDLIEDILIKDKSLNNNDIVNVTLPALLKSTKYLPFFKYLVNSNYYQEQKPIDTVDERIIKHHLLAIQHKFYEPTGKYDIRKKKDVASYQETMIDFIDEFGLEYIKYIPYLKKDKINSDDLFEVLNKHISVLEGNNENLKSVFYKMICYYDFLKYHLGK</sequence>
<dbReference type="Pfam" id="PF13289">
    <property type="entry name" value="SIR2_2"/>
    <property type="match status" value="1"/>
</dbReference>
<evidence type="ECO:0000313" key="2">
    <source>
        <dbReference type="Proteomes" id="UP000500882"/>
    </source>
</evidence>
<dbReference type="AlphaFoldDB" id="A0A679H9R9"/>
<dbReference type="InterPro" id="IPR011202">
    <property type="entry name" value="UCP014677"/>
</dbReference>
<dbReference type="EMBL" id="AP022660">
    <property type="protein sequence ID" value="BCA50781.1"/>
    <property type="molecule type" value="Genomic_DNA"/>
</dbReference>
<name>A0A679H9R9_BACT4</name>